<organism evidence="4 5">
    <name type="scientific">Shewanella violacea (strain JCM 10179 / CIP 106290 / LMG 19151 / DSS12)</name>
    <dbReference type="NCBI Taxonomy" id="637905"/>
    <lineage>
        <taxon>Bacteria</taxon>
        <taxon>Pseudomonadati</taxon>
        <taxon>Pseudomonadota</taxon>
        <taxon>Gammaproteobacteria</taxon>
        <taxon>Alteromonadales</taxon>
        <taxon>Shewanellaceae</taxon>
        <taxon>Shewanella</taxon>
    </lineage>
</organism>
<dbReference type="InterPro" id="IPR033130">
    <property type="entry name" value="RNase_T2_His_AS_2"/>
</dbReference>
<dbReference type="SUPFAM" id="SSF55895">
    <property type="entry name" value="Ribonuclease Rh-like"/>
    <property type="match status" value="1"/>
</dbReference>
<dbReference type="EMBL" id="AP011177">
    <property type="protein sequence ID" value="BAJ00174.1"/>
    <property type="molecule type" value="Genomic_DNA"/>
</dbReference>
<comment type="similarity">
    <text evidence="1 2">Belongs to the RNase T2 family.</text>
</comment>
<evidence type="ECO:0000313" key="5">
    <source>
        <dbReference type="Proteomes" id="UP000002350"/>
    </source>
</evidence>
<dbReference type="PROSITE" id="PS00531">
    <property type="entry name" value="RNASE_T2_2"/>
    <property type="match status" value="1"/>
</dbReference>
<keyword evidence="5" id="KW-1185">Reference proteome</keyword>
<dbReference type="InterPro" id="IPR001568">
    <property type="entry name" value="RNase_T2-like"/>
</dbReference>
<dbReference type="Proteomes" id="UP000002350">
    <property type="component" value="Chromosome"/>
</dbReference>
<dbReference type="RefSeq" id="WP_013049489.1">
    <property type="nucleotide sequence ID" value="NC_014012.1"/>
</dbReference>
<dbReference type="PANTHER" id="PTHR11240">
    <property type="entry name" value="RIBONUCLEASE T2"/>
    <property type="match status" value="1"/>
</dbReference>
<dbReference type="HOGENOM" id="CLU_066430_0_0_6"/>
<name>D4ZEE4_SHEVD</name>
<dbReference type="eggNOG" id="COG3719">
    <property type="taxonomic scope" value="Bacteria"/>
</dbReference>
<evidence type="ECO:0000313" key="4">
    <source>
        <dbReference type="EMBL" id="BAJ00174.1"/>
    </source>
</evidence>
<evidence type="ECO:0000256" key="1">
    <source>
        <dbReference type="ARBA" id="ARBA00007469"/>
    </source>
</evidence>
<evidence type="ECO:0000256" key="3">
    <source>
        <dbReference type="SAM" id="SignalP"/>
    </source>
</evidence>
<sequence>MHARFSILISLILIFSSNAYATPATGSFLADKSCELYQSKSKKTNPDSLHTQAGTRYAIFERLGSRQQPDWVRVKTQAKYSPMRWVSAKCGDISLDSTQVQISPPKATTSKQVNTCQLAQSQDSHLLALSWQPAFCKLKGQGKPECQGDRSARYDSSHFTLHGLWPNKNSCGRDYGYCGKVKHKPAHFCQYPQVSLSHDLRSRLNRVMPSAKYASCLQRHEWWKHGTCTEQDPEVYFGKAIAFTEQVNQSDFVKHFIADRIGKVVSRSELNTAFNKSFGNQAYRKLSLQCTQGSLREIQIKLPGSLSSDSIKTLLPKTTNARKGSCGQQFLLNSAGN</sequence>
<dbReference type="Gene3D" id="3.90.730.10">
    <property type="entry name" value="Ribonuclease T2-like"/>
    <property type="match status" value="1"/>
</dbReference>
<dbReference type="InterPro" id="IPR018188">
    <property type="entry name" value="RNase_T2_His_AS_1"/>
</dbReference>
<feature type="signal peptide" evidence="3">
    <location>
        <begin position="1"/>
        <end position="21"/>
    </location>
</feature>
<dbReference type="GO" id="GO:0033897">
    <property type="term" value="F:ribonuclease T2 activity"/>
    <property type="evidence" value="ECO:0007669"/>
    <property type="project" value="InterPro"/>
</dbReference>
<protein>
    <submittedName>
        <fullName evidence="4">Ribonuclease, T2 family</fullName>
    </submittedName>
</protein>
<feature type="chain" id="PRO_5003068721" evidence="3">
    <location>
        <begin position="22"/>
        <end position="337"/>
    </location>
</feature>
<evidence type="ECO:0000256" key="2">
    <source>
        <dbReference type="RuleBase" id="RU004328"/>
    </source>
</evidence>
<proteinExistence type="inferred from homology"/>
<reference evidence="5" key="1">
    <citation type="journal article" date="2010" name="Mol. Biosyst.">
        <title>Complete genome sequence and comparative analysis of Shewanella violacea, a psychrophilic and piezophilic bacterium from deep sea floor sediments.</title>
        <authorList>
            <person name="Aono E."/>
            <person name="Baba T."/>
            <person name="Ara T."/>
            <person name="Nishi T."/>
            <person name="Nakamichi T."/>
            <person name="Inamoto E."/>
            <person name="Toyonaga H."/>
            <person name="Hasegawa M."/>
            <person name="Takai Y."/>
            <person name="Okumura Y."/>
            <person name="Baba M."/>
            <person name="Tomita M."/>
            <person name="Kato C."/>
            <person name="Oshima T."/>
            <person name="Nakasone K."/>
            <person name="Mori H."/>
        </authorList>
    </citation>
    <scope>NUCLEOTIDE SEQUENCE [LARGE SCALE GENOMIC DNA]</scope>
    <source>
        <strain evidence="5">JCM 10179 / CIP 106290 / LMG 19151 / DSS12</strain>
    </source>
</reference>
<dbReference type="AlphaFoldDB" id="D4ZEE4"/>
<accession>D4ZEE4</accession>
<keyword evidence="3" id="KW-0732">Signal</keyword>
<dbReference type="GO" id="GO:0006401">
    <property type="term" value="P:RNA catabolic process"/>
    <property type="evidence" value="ECO:0007669"/>
    <property type="project" value="UniProtKB-ARBA"/>
</dbReference>
<dbReference type="PANTHER" id="PTHR11240:SF22">
    <property type="entry name" value="RIBONUCLEASE T2"/>
    <property type="match status" value="1"/>
</dbReference>
<dbReference type="Pfam" id="PF00445">
    <property type="entry name" value="Ribonuclease_T2"/>
    <property type="match status" value="1"/>
</dbReference>
<dbReference type="KEGG" id="svo:SVI_0203"/>
<dbReference type="PROSITE" id="PS00530">
    <property type="entry name" value="RNASE_T2_1"/>
    <property type="match status" value="1"/>
</dbReference>
<gene>
    <name evidence="4" type="ordered locus">SVI_0203</name>
</gene>
<dbReference type="GO" id="GO:0003723">
    <property type="term" value="F:RNA binding"/>
    <property type="evidence" value="ECO:0007669"/>
    <property type="project" value="InterPro"/>
</dbReference>
<dbReference type="OrthoDB" id="4720638at2"/>
<dbReference type="InterPro" id="IPR036430">
    <property type="entry name" value="RNase_T2-like_sf"/>
</dbReference>